<comment type="caution">
    <text evidence="1">The sequence shown here is derived from an EMBL/GenBank/DDBJ whole genome shotgun (WGS) entry which is preliminary data.</text>
</comment>
<sequence>MKRFGFIIVWLLFVATRMYAQYDASFAHYWAMEPSFNPATVGKEAKLNVVGAYAIQLAGFEHNPNTMYAAADMPFYALGSYHGVGVQLMNDAIGLFSHKRLSLQYAYQQRLLGGKLSLGVQAGMLGETFDGTKVDVDDTTDPALATTSVNGTGLDFSAGIYYQARNWYVGLSALHLNSPVVALGETNELSIDATYYFTAGYNIKLNNPFLKIQTSVLGRTDGVAWRADATGRLKYEHDKKVMYAGLSYSPTNSVTVLIGGNFHGVHLGYSYEIYTSAISAKNGSHELFVGYQTELNLYKKGRNLHKTVRLL</sequence>
<dbReference type="InterPro" id="IPR019861">
    <property type="entry name" value="PorP/SprF_Bacteroidetes"/>
</dbReference>
<dbReference type="NCBIfam" id="TIGR03519">
    <property type="entry name" value="T9SS_PorP_fam"/>
    <property type="match status" value="1"/>
</dbReference>
<accession>A0A928GJC6</accession>
<name>A0A928GJC6_XYLRU</name>
<evidence type="ECO:0000313" key="1">
    <source>
        <dbReference type="EMBL" id="MBE6266870.1"/>
    </source>
</evidence>
<evidence type="ECO:0000313" key="2">
    <source>
        <dbReference type="Proteomes" id="UP000763088"/>
    </source>
</evidence>
<dbReference type="Proteomes" id="UP000763088">
    <property type="component" value="Unassembled WGS sequence"/>
</dbReference>
<reference evidence="1" key="1">
    <citation type="submission" date="2019-04" db="EMBL/GenBank/DDBJ databases">
        <title>Evolution of Biomass-Degrading Anaerobic Consortia Revealed by Metagenomics.</title>
        <authorList>
            <person name="Peng X."/>
        </authorList>
    </citation>
    <scope>NUCLEOTIDE SEQUENCE</scope>
    <source>
        <strain evidence="1">SIG141</strain>
    </source>
</reference>
<organism evidence="1 2">
    <name type="scientific">Xylanibacter ruminicola</name>
    <name type="common">Prevotella ruminicola</name>
    <dbReference type="NCBI Taxonomy" id="839"/>
    <lineage>
        <taxon>Bacteria</taxon>
        <taxon>Pseudomonadati</taxon>
        <taxon>Bacteroidota</taxon>
        <taxon>Bacteroidia</taxon>
        <taxon>Bacteroidales</taxon>
        <taxon>Prevotellaceae</taxon>
        <taxon>Xylanibacter</taxon>
    </lineage>
</organism>
<dbReference type="Pfam" id="PF11751">
    <property type="entry name" value="PorP_SprF"/>
    <property type="match status" value="1"/>
</dbReference>
<dbReference type="AlphaFoldDB" id="A0A928GJC6"/>
<dbReference type="EMBL" id="SUYD01000012">
    <property type="protein sequence ID" value="MBE6266870.1"/>
    <property type="molecule type" value="Genomic_DNA"/>
</dbReference>
<proteinExistence type="predicted"/>
<gene>
    <name evidence="1" type="ORF">E7102_10460</name>
</gene>
<protein>
    <submittedName>
        <fullName evidence="1">Type IX secretion system membrane protein PorP/SprF</fullName>
    </submittedName>
</protein>